<sequence>MKMPVRVFKCMDCGEEFKVPFGKPKWMLECPECGSERIVRIGTEAGDFESREKDGKESEPVFLCCGNMHKFGWGWRPRFGKGFGWRRNGRGRGWCRG</sequence>
<name>A0A238XU78_9BACT</name>
<dbReference type="RefSeq" id="WP_089322300.1">
    <property type="nucleotide sequence ID" value="NZ_FZOB01000001.1"/>
</dbReference>
<proteinExistence type="predicted"/>
<evidence type="ECO:0000313" key="2">
    <source>
        <dbReference type="Proteomes" id="UP000198405"/>
    </source>
</evidence>
<dbReference type="AlphaFoldDB" id="A0A238XU78"/>
<dbReference type="Proteomes" id="UP000198405">
    <property type="component" value="Unassembled WGS sequence"/>
</dbReference>
<organism evidence="1 2">
    <name type="scientific">Desulfurobacterium atlanticum</name>
    <dbReference type="NCBI Taxonomy" id="240169"/>
    <lineage>
        <taxon>Bacteria</taxon>
        <taxon>Pseudomonadati</taxon>
        <taxon>Aquificota</taxon>
        <taxon>Aquificia</taxon>
        <taxon>Desulfurobacteriales</taxon>
        <taxon>Desulfurobacteriaceae</taxon>
        <taxon>Desulfurobacterium</taxon>
    </lineage>
</organism>
<reference evidence="2" key="1">
    <citation type="submission" date="2017-06" db="EMBL/GenBank/DDBJ databases">
        <authorList>
            <person name="Varghese N."/>
            <person name="Submissions S."/>
        </authorList>
    </citation>
    <scope>NUCLEOTIDE SEQUENCE [LARGE SCALE GENOMIC DNA]</scope>
    <source>
        <strain evidence="2">DSM 15668</strain>
    </source>
</reference>
<dbReference type="EMBL" id="FZOB01000001">
    <property type="protein sequence ID" value="SNR62467.1"/>
    <property type="molecule type" value="Genomic_DNA"/>
</dbReference>
<gene>
    <name evidence="1" type="ORF">SAMN06265340_101273</name>
</gene>
<protein>
    <recommendedName>
        <fullName evidence="3">Regulatory protein, FmdB family</fullName>
    </recommendedName>
</protein>
<accession>A0A238XU78</accession>
<keyword evidence="2" id="KW-1185">Reference proteome</keyword>
<dbReference type="OrthoDB" id="280278at2"/>
<evidence type="ECO:0000313" key="1">
    <source>
        <dbReference type="EMBL" id="SNR62467.1"/>
    </source>
</evidence>
<evidence type="ECO:0008006" key="3">
    <source>
        <dbReference type="Google" id="ProtNLM"/>
    </source>
</evidence>